<keyword evidence="1" id="KW-0732">Signal</keyword>
<reference evidence="3" key="1">
    <citation type="journal article" date="2019" name="Int. J. Syst. Evol. Microbiol.">
        <title>The Global Catalogue of Microorganisms (GCM) 10K type strain sequencing project: providing services to taxonomists for standard genome sequencing and annotation.</title>
        <authorList>
            <consortium name="The Broad Institute Genomics Platform"/>
            <consortium name="The Broad Institute Genome Sequencing Center for Infectious Disease"/>
            <person name="Wu L."/>
            <person name="Ma J."/>
        </authorList>
    </citation>
    <scope>NUCLEOTIDE SEQUENCE [LARGE SCALE GENOMIC DNA]</scope>
    <source>
        <strain evidence="3">CCUG 48884</strain>
    </source>
</reference>
<comment type="caution">
    <text evidence="2">The sequence shown here is derived from an EMBL/GenBank/DDBJ whole genome shotgun (WGS) entry which is preliminary data.</text>
</comment>
<evidence type="ECO:0000256" key="1">
    <source>
        <dbReference type="ARBA" id="ARBA00022729"/>
    </source>
</evidence>
<proteinExistence type="predicted"/>
<gene>
    <name evidence="2" type="ORF">ACFQ4M_01550</name>
</gene>
<protein>
    <recommendedName>
        <fullName evidence="4">Lipoprotein</fullName>
    </recommendedName>
</protein>
<dbReference type="InterPro" id="IPR037873">
    <property type="entry name" value="BamE-like"/>
</dbReference>
<name>A0ABW3W886_9RHOO</name>
<evidence type="ECO:0000313" key="2">
    <source>
        <dbReference type="EMBL" id="MFD1262247.1"/>
    </source>
</evidence>
<dbReference type="EMBL" id="JBHTMC010000002">
    <property type="protein sequence ID" value="MFD1262247.1"/>
    <property type="molecule type" value="Genomic_DNA"/>
</dbReference>
<evidence type="ECO:0000313" key="3">
    <source>
        <dbReference type="Proteomes" id="UP001597158"/>
    </source>
</evidence>
<dbReference type="Proteomes" id="UP001597158">
    <property type="component" value="Unassembled WGS sequence"/>
</dbReference>
<dbReference type="Gene3D" id="3.30.1450.10">
    <property type="match status" value="1"/>
</dbReference>
<accession>A0ABW3W886</accession>
<evidence type="ECO:0008006" key="4">
    <source>
        <dbReference type="Google" id="ProtNLM"/>
    </source>
</evidence>
<sequence length="218" mass="24471">MANSNGGATGIGGSPISAWPWPVARALAWTILAVLVMQLAGCAAFAPPRPYTTEAEALAERGEPTRRWSNEDGTTTLEYATQPNGWSCLMVEVDAGGVVLRQWDALAPENLARVERGMDKEQVSRLLGTHRSEQRFRNSGEEVWDWNVRNDGPGIATLFNVHFIDDKVVRTSQTYVYPRDGVLFGGWAGYYGHPWGWGMGWGYPRPFYRHPFAHPWYW</sequence>
<dbReference type="RefSeq" id="WP_277831641.1">
    <property type="nucleotide sequence ID" value="NZ_JARQZE010000003.1"/>
</dbReference>
<keyword evidence="3" id="KW-1185">Reference proteome</keyword>
<organism evidence="2 3">
    <name type="scientific">Thauera mechernichensis</name>
    <dbReference type="NCBI Taxonomy" id="82788"/>
    <lineage>
        <taxon>Bacteria</taxon>
        <taxon>Pseudomonadati</taxon>
        <taxon>Pseudomonadota</taxon>
        <taxon>Betaproteobacteria</taxon>
        <taxon>Rhodocyclales</taxon>
        <taxon>Zoogloeaceae</taxon>
        <taxon>Thauera</taxon>
    </lineage>
</organism>